<evidence type="ECO:0000256" key="1">
    <source>
        <dbReference type="SAM" id="MobiDB-lite"/>
    </source>
</evidence>
<dbReference type="EMBL" id="JBICBT010000989">
    <property type="protein sequence ID" value="KAL3089089.1"/>
    <property type="molecule type" value="Genomic_DNA"/>
</dbReference>
<feature type="compositionally biased region" description="Low complexity" evidence="1">
    <location>
        <begin position="43"/>
        <end position="57"/>
    </location>
</feature>
<dbReference type="AlphaFoldDB" id="A0ABD2JEN7"/>
<evidence type="ECO:0000313" key="3">
    <source>
        <dbReference type="Proteomes" id="UP001620626"/>
    </source>
</evidence>
<evidence type="ECO:0000313" key="2">
    <source>
        <dbReference type="EMBL" id="KAL3089089.1"/>
    </source>
</evidence>
<feature type="region of interest" description="Disordered" evidence="1">
    <location>
        <begin position="1"/>
        <end position="192"/>
    </location>
</feature>
<reference evidence="2 3" key="1">
    <citation type="submission" date="2024-10" db="EMBL/GenBank/DDBJ databases">
        <authorList>
            <person name="Kim D."/>
        </authorList>
    </citation>
    <scope>NUCLEOTIDE SEQUENCE [LARGE SCALE GENOMIC DNA]</scope>
    <source>
        <strain evidence="2">BH-2024</strain>
    </source>
</reference>
<proteinExistence type="predicted"/>
<feature type="compositionally biased region" description="Basic residues" evidence="1">
    <location>
        <begin position="153"/>
        <end position="164"/>
    </location>
</feature>
<gene>
    <name evidence="2" type="ORF">niasHT_023553</name>
</gene>
<organism evidence="2 3">
    <name type="scientific">Heterodera trifolii</name>
    <dbReference type="NCBI Taxonomy" id="157864"/>
    <lineage>
        <taxon>Eukaryota</taxon>
        <taxon>Metazoa</taxon>
        <taxon>Ecdysozoa</taxon>
        <taxon>Nematoda</taxon>
        <taxon>Chromadorea</taxon>
        <taxon>Rhabditida</taxon>
        <taxon>Tylenchina</taxon>
        <taxon>Tylenchomorpha</taxon>
        <taxon>Tylenchoidea</taxon>
        <taxon>Heteroderidae</taxon>
        <taxon>Heteroderinae</taxon>
        <taxon>Heterodera</taxon>
    </lineage>
</organism>
<accession>A0ABD2JEN7</accession>
<keyword evidence="3" id="KW-1185">Reference proteome</keyword>
<protein>
    <submittedName>
        <fullName evidence="2">Uncharacterized protein</fullName>
    </submittedName>
</protein>
<sequence length="192" mass="19349">MGGGGGDTPPPHLGRSPRGDHPPIPITSNPNRPNNHHHRHAHTLSTHSLTHTAAAQSVGGGAGGAAVELSGDEALEGRAMTTTKFGGREGAGEGVNWDGLEERKRKTGSGRQPKGGAEKGIGRVRSGAGPGTGLGSIGEPGNGSGIIKQQGGRGRKIGGKRSRHDQKGGRGLINDQQANKTGARNGDTGPCA</sequence>
<comment type="caution">
    <text evidence="2">The sequence shown here is derived from an EMBL/GenBank/DDBJ whole genome shotgun (WGS) entry which is preliminary data.</text>
</comment>
<dbReference type="Proteomes" id="UP001620626">
    <property type="component" value="Unassembled WGS sequence"/>
</dbReference>
<name>A0ABD2JEN7_9BILA</name>
<feature type="compositionally biased region" description="Gly residues" evidence="1">
    <location>
        <begin position="128"/>
        <end position="144"/>
    </location>
</feature>